<gene>
    <name evidence="1" type="ORF">VFPPC_17828</name>
</gene>
<accession>A0A219AQT7</accession>
<dbReference type="Gene3D" id="3.30.60.30">
    <property type="match status" value="1"/>
</dbReference>
<dbReference type="Proteomes" id="UP000078397">
    <property type="component" value="Unassembled WGS sequence"/>
</dbReference>
<protein>
    <recommendedName>
        <fullName evidence="3">Kazal-like domain-containing protein</fullName>
    </recommendedName>
</protein>
<dbReference type="AlphaFoldDB" id="A0A219AQT7"/>
<name>A0A219AQT7_METCM</name>
<dbReference type="RefSeq" id="XP_022285440.1">
    <property type="nucleotide sequence ID" value="XM_022429506.1"/>
</dbReference>
<reference evidence="1 2" key="1">
    <citation type="journal article" date="2016" name="PLoS Pathog.">
        <title>Biosynthesis of antibiotic leucinostatins in bio-control fungus Purpureocillium lilacinum and their inhibition on phytophthora revealed by genome mining.</title>
        <authorList>
            <person name="Wang G."/>
            <person name="Liu Z."/>
            <person name="Lin R."/>
            <person name="Li E."/>
            <person name="Mao Z."/>
            <person name="Ling J."/>
            <person name="Yang Y."/>
            <person name="Yin W.B."/>
            <person name="Xie B."/>
        </authorList>
    </citation>
    <scope>NUCLEOTIDE SEQUENCE [LARGE SCALE GENOMIC DNA]</scope>
    <source>
        <strain evidence="1">170</strain>
    </source>
</reference>
<dbReference type="CDD" id="cd00104">
    <property type="entry name" value="KAZAL_FS"/>
    <property type="match status" value="1"/>
</dbReference>
<keyword evidence="2" id="KW-1185">Reference proteome</keyword>
<organism evidence="1 2">
    <name type="scientific">Pochonia chlamydosporia 170</name>
    <dbReference type="NCBI Taxonomy" id="1380566"/>
    <lineage>
        <taxon>Eukaryota</taxon>
        <taxon>Fungi</taxon>
        <taxon>Dikarya</taxon>
        <taxon>Ascomycota</taxon>
        <taxon>Pezizomycotina</taxon>
        <taxon>Sordariomycetes</taxon>
        <taxon>Hypocreomycetidae</taxon>
        <taxon>Hypocreales</taxon>
        <taxon>Clavicipitaceae</taxon>
        <taxon>Pochonia</taxon>
    </lineage>
</organism>
<proteinExistence type="predicted"/>
<dbReference type="InterPro" id="IPR036058">
    <property type="entry name" value="Kazal_dom_sf"/>
</dbReference>
<dbReference type="OrthoDB" id="4960691at2759"/>
<evidence type="ECO:0008006" key="3">
    <source>
        <dbReference type="Google" id="ProtNLM"/>
    </source>
</evidence>
<comment type="caution">
    <text evidence="1">The sequence shown here is derived from an EMBL/GenBank/DDBJ whole genome shotgun (WGS) entry which is preliminary data.</text>
</comment>
<dbReference type="EMBL" id="LSBJ02000004">
    <property type="protein sequence ID" value="OWT42979.1"/>
    <property type="molecule type" value="Genomic_DNA"/>
</dbReference>
<sequence>MPTSKKLKFQPLCMGYKECPCLCSSGVLLRYRLSLPKIHSLYYRVQSSHFSMYRPILVLLSAAALFQLSLASPIAENVERGTGCICNTGYVPVCAGGRTYSNKCMADCSGITNASPGACGAGRS</sequence>
<dbReference type="SUPFAM" id="SSF100895">
    <property type="entry name" value="Kazal-type serine protease inhibitors"/>
    <property type="match status" value="1"/>
</dbReference>
<dbReference type="KEGG" id="pchm:VFPPC_17828"/>
<evidence type="ECO:0000313" key="1">
    <source>
        <dbReference type="EMBL" id="OWT42979.1"/>
    </source>
</evidence>
<dbReference type="GeneID" id="33936736"/>
<evidence type="ECO:0000313" key="2">
    <source>
        <dbReference type="Proteomes" id="UP000078397"/>
    </source>
</evidence>